<gene>
    <name evidence="2" type="ORF">VIN7_6065</name>
</gene>
<dbReference type="InterPro" id="IPR002925">
    <property type="entry name" value="Dienelactn_hydro"/>
</dbReference>
<comment type="caution">
    <text evidence="2">The sequence shown here is derived from an EMBL/GenBank/DDBJ whole genome shotgun (WGS) entry which is preliminary data.</text>
</comment>
<name>H0GSD3_SACCK</name>
<dbReference type="OrthoDB" id="58297at2759"/>
<dbReference type="PANTHER" id="PTHR47562">
    <property type="match status" value="1"/>
</dbReference>
<dbReference type="GO" id="GO:0016787">
    <property type="term" value="F:hydrolase activity"/>
    <property type="evidence" value="ECO:0007669"/>
    <property type="project" value="InterPro"/>
</dbReference>
<dbReference type="PhylomeDB" id="H0GSD3"/>
<dbReference type="Pfam" id="PF01738">
    <property type="entry name" value="DLH"/>
    <property type="match status" value="1"/>
</dbReference>
<reference evidence="2 3" key="1">
    <citation type="journal article" date="2012" name="FEMS Yeast Res.">
        <title>The genome sequence of the wine yeast VIN7 reveals an allotriploid hybrid genome with Saccharomyces cerevisiae and Saccharomyces kudriavzevii origins.</title>
        <authorList>
            <person name="Borneman A.R."/>
            <person name="Desany B.A."/>
            <person name="Riches D."/>
            <person name="Affourtit J.P."/>
            <person name="Forgan A.H."/>
            <person name="Pretorius I.S."/>
            <person name="Egholm M."/>
            <person name="Chambers P.J."/>
        </authorList>
    </citation>
    <scope>NUCLEOTIDE SEQUENCE [LARGE SCALE GENOMIC DNA]</scope>
    <source>
        <strain evidence="2 3">VIN7</strain>
    </source>
</reference>
<keyword evidence="3" id="KW-1185">Reference proteome</keyword>
<proteinExistence type="predicted"/>
<dbReference type="InterPro" id="IPR029058">
    <property type="entry name" value="AB_hydrolase_fold"/>
</dbReference>
<dbReference type="AlphaFoldDB" id="H0GSD3"/>
<dbReference type="EMBL" id="AGVY01000154">
    <property type="protein sequence ID" value="EHN03305.1"/>
    <property type="molecule type" value="Genomic_DNA"/>
</dbReference>
<accession>H0GSD3</accession>
<feature type="domain" description="Dienelactone hydrolase" evidence="1">
    <location>
        <begin position="20"/>
        <end position="231"/>
    </location>
</feature>
<sequence length="277" mass="31380">MLITETFHDVQTSYGTTLRVYVYSPKIAGYPQAKFPGVILYSEIYQVTGPVRRFGQRIASEGYVVVAPAIYHNFMGPEALPYDVQGTDVGNEYKIKKPLESYDEDNKLCCDLLFQLLQFDGKKVGSTGMCLGGHLAFRALLDKRVSCATCFFPTDIHSRTLGLGQNDNTLERVSKELRNTQEMVLIFGTSDTHVDPEGRDLIRKTLRDHGVHFTFLEVLAAQHAFIRDEFSKGRFDSAITQSCLGFLFEQFNRKLRTDLGEFVDDNTPLDHVTYAEY</sequence>
<evidence type="ECO:0000313" key="2">
    <source>
        <dbReference type="EMBL" id="EHN03305.1"/>
    </source>
</evidence>
<evidence type="ECO:0000313" key="3">
    <source>
        <dbReference type="Proteomes" id="UP000009009"/>
    </source>
</evidence>
<dbReference type="PANTHER" id="PTHR47562:SF2">
    <property type="entry name" value="CARBOXYMETHYLENEBUTENOLIDASE-RELATED"/>
    <property type="match status" value="1"/>
</dbReference>
<dbReference type="Proteomes" id="UP000009009">
    <property type="component" value="Unassembled WGS sequence"/>
</dbReference>
<protein>
    <submittedName>
        <fullName evidence="2">YDL086W-like protein</fullName>
    </submittedName>
</protein>
<dbReference type="HOGENOM" id="CLU_054590_1_0_1"/>
<evidence type="ECO:0000259" key="1">
    <source>
        <dbReference type="Pfam" id="PF01738"/>
    </source>
</evidence>
<dbReference type="SUPFAM" id="SSF53474">
    <property type="entry name" value="alpha/beta-Hydrolases"/>
    <property type="match status" value="1"/>
</dbReference>
<dbReference type="Gene3D" id="3.40.50.1820">
    <property type="entry name" value="alpha/beta hydrolase"/>
    <property type="match status" value="1"/>
</dbReference>
<organism evidence="2 3">
    <name type="scientific">Saccharomyces cerevisiae x Saccharomyces kudriavzevii (strain VIN7)</name>
    <name type="common">Yeast</name>
    <dbReference type="NCBI Taxonomy" id="1095631"/>
    <lineage>
        <taxon>Eukaryota</taxon>
        <taxon>Fungi</taxon>
        <taxon>Dikarya</taxon>
        <taxon>Ascomycota</taxon>
        <taxon>Saccharomycotina</taxon>
        <taxon>Saccharomycetes</taxon>
        <taxon>Saccharomycetales</taxon>
        <taxon>Saccharomycetaceae</taxon>
        <taxon>Saccharomyces</taxon>
    </lineage>
</organism>